<reference evidence="2 3" key="1">
    <citation type="submission" date="2016-11" db="EMBL/GenBank/DDBJ databases">
        <title>The macronuclear genome of Stentor coeruleus: a giant cell with tiny introns.</title>
        <authorList>
            <person name="Slabodnick M."/>
            <person name="Ruby J.G."/>
            <person name="Reiff S.B."/>
            <person name="Swart E.C."/>
            <person name="Gosai S."/>
            <person name="Prabakaran S."/>
            <person name="Witkowska E."/>
            <person name="Larue G.E."/>
            <person name="Fisher S."/>
            <person name="Freeman R.M."/>
            <person name="Gunawardena J."/>
            <person name="Chu W."/>
            <person name="Stover N.A."/>
            <person name="Gregory B.D."/>
            <person name="Nowacki M."/>
            <person name="Derisi J."/>
            <person name="Roy S.W."/>
            <person name="Marshall W.F."/>
            <person name="Sood P."/>
        </authorList>
    </citation>
    <scope>NUCLEOTIDE SEQUENCE [LARGE SCALE GENOMIC DNA]</scope>
    <source>
        <strain evidence="2">WM001</strain>
    </source>
</reference>
<proteinExistence type="predicted"/>
<dbReference type="AlphaFoldDB" id="A0A1R2CWZ6"/>
<protein>
    <submittedName>
        <fullName evidence="2">Uncharacterized protein</fullName>
    </submittedName>
</protein>
<sequence>MDEQNNRALVSYLKEVYRCIYSYETIVVDDFFAHEPIPDVNALSPEEILTDIRDNIKKLLKFKADFNILDEFQIEIMNNKLEKSIQSKESEVRTCIKTRNELIVKTEDLKWKIEELDLNQLTNKNSIQKLQTRLQCMKLPKKLDQLKIREEMDRKTKDIEESTEKTSIKILNIENENHKLRALLDEKSHEIKQLQREKRILTQKCFKSQSLITEESTDLETIPEMHSFNSTYKPKNIGYKSRQVKPVNTSFDVFSLDSLLSSPDIVCDKDKTKILRKSIGMVLGGLNKCRSSGGLQRKSHIPGITSKAY</sequence>
<keyword evidence="3" id="KW-1185">Reference proteome</keyword>
<evidence type="ECO:0000313" key="3">
    <source>
        <dbReference type="Proteomes" id="UP000187209"/>
    </source>
</evidence>
<name>A0A1R2CWZ6_9CILI</name>
<evidence type="ECO:0000256" key="1">
    <source>
        <dbReference type="SAM" id="Coils"/>
    </source>
</evidence>
<gene>
    <name evidence="2" type="ORF">SteCoe_3512</name>
</gene>
<dbReference type="Proteomes" id="UP000187209">
    <property type="component" value="Unassembled WGS sequence"/>
</dbReference>
<feature type="coiled-coil region" evidence="1">
    <location>
        <begin position="170"/>
        <end position="204"/>
    </location>
</feature>
<evidence type="ECO:0000313" key="2">
    <source>
        <dbReference type="EMBL" id="OMJ93534.1"/>
    </source>
</evidence>
<dbReference type="EMBL" id="MPUH01000041">
    <property type="protein sequence ID" value="OMJ93534.1"/>
    <property type="molecule type" value="Genomic_DNA"/>
</dbReference>
<accession>A0A1R2CWZ6</accession>
<organism evidence="2 3">
    <name type="scientific">Stentor coeruleus</name>
    <dbReference type="NCBI Taxonomy" id="5963"/>
    <lineage>
        <taxon>Eukaryota</taxon>
        <taxon>Sar</taxon>
        <taxon>Alveolata</taxon>
        <taxon>Ciliophora</taxon>
        <taxon>Postciliodesmatophora</taxon>
        <taxon>Heterotrichea</taxon>
        <taxon>Heterotrichida</taxon>
        <taxon>Stentoridae</taxon>
        <taxon>Stentor</taxon>
    </lineage>
</organism>
<comment type="caution">
    <text evidence="2">The sequence shown here is derived from an EMBL/GenBank/DDBJ whole genome shotgun (WGS) entry which is preliminary data.</text>
</comment>
<keyword evidence="1" id="KW-0175">Coiled coil</keyword>